<dbReference type="PANTHER" id="PTHR11070">
    <property type="entry name" value="UVRD / RECB / PCRA DNA HELICASE FAMILY MEMBER"/>
    <property type="match status" value="1"/>
</dbReference>
<sequence>GAGKTKTIAAKAAALLQDPNSIVGAVTFSKDAAMELRQRILGIAGAQAKRRLIAGTFHSLAFRQLGQPGDSRRDIATDGDRMGLLARVIAELGLGWKPEEVIPIIERIKTNFGRVDAASDSPDAQLYAAYQDALTRNGKIDFQDM</sequence>
<dbReference type="GO" id="GO:0003677">
    <property type="term" value="F:DNA binding"/>
    <property type="evidence" value="ECO:0007669"/>
    <property type="project" value="UniProtKB-KW"/>
</dbReference>
<dbReference type="SUPFAM" id="SSF52540">
    <property type="entry name" value="P-loop containing nucleoside triphosphate hydrolases"/>
    <property type="match status" value="1"/>
</dbReference>
<dbReference type="Pfam" id="PF00580">
    <property type="entry name" value="UvrD-helicase"/>
    <property type="match status" value="1"/>
</dbReference>
<keyword evidence="3 7" id="KW-0347">Helicase</keyword>
<dbReference type="Proteomes" id="UP000191418">
    <property type="component" value="Unassembled WGS sequence"/>
</dbReference>
<dbReference type="RefSeq" id="WP_169917430.1">
    <property type="nucleotide sequence ID" value="NZ_MTSM01000226.1"/>
</dbReference>
<feature type="non-terminal residue" evidence="9">
    <location>
        <position position="145"/>
    </location>
</feature>
<dbReference type="GO" id="GO:0005524">
    <property type="term" value="F:ATP binding"/>
    <property type="evidence" value="ECO:0007669"/>
    <property type="project" value="UniProtKB-UniRule"/>
</dbReference>
<keyword evidence="10" id="KW-1185">Reference proteome</keyword>
<dbReference type="GO" id="GO:0000725">
    <property type="term" value="P:recombinational repair"/>
    <property type="evidence" value="ECO:0007669"/>
    <property type="project" value="TreeGrafter"/>
</dbReference>
<dbReference type="EMBL" id="MTSM01000226">
    <property type="protein sequence ID" value="OPX53928.1"/>
    <property type="molecule type" value="Genomic_DNA"/>
</dbReference>
<dbReference type="InterPro" id="IPR000212">
    <property type="entry name" value="DNA_helicase_UvrD/REP"/>
</dbReference>
<reference evidence="9 10" key="1">
    <citation type="submission" date="2017-01" db="EMBL/GenBank/DDBJ databases">
        <title>Genome Sequencing of a Marine Spirillum, Oceanospirillum multiglobuliferum ATCC 33336, from Japan.</title>
        <authorList>
            <person name="Carney J.G."/>
            <person name="Trachtenberg A.M."/>
            <person name="Rheaume B.A."/>
            <person name="Linnane J.D."/>
            <person name="Pitts N.L."/>
            <person name="Mykles D.L."/>
            <person name="Maclea K.S."/>
        </authorList>
    </citation>
    <scope>NUCLEOTIDE SEQUENCE [LARGE SCALE GENOMIC DNA]</scope>
    <source>
        <strain evidence="9 10">ATCC 33336</strain>
    </source>
</reference>
<name>A0A1V4T197_9GAMM</name>
<feature type="domain" description="UvrD-like helicase ATP-binding" evidence="8">
    <location>
        <begin position="1"/>
        <end position="145"/>
    </location>
</feature>
<dbReference type="Gene3D" id="1.10.10.160">
    <property type="match status" value="1"/>
</dbReference>
<evidence type="ECO:0000256" key="4">
    <source>
        <dbReference type="ARBA" id="ARBA00022840"/>
    </source>
</evidence>
<dbReference type="Gene3D" id="3.40.50.300">
    <property type="entry name" value="P-loop containing nucleotide triphosphate hydrolases"/>
    <property type="match status" value="1"/>
</dbReference>
<evidence type="ECO:0000313" key="10">
    <source>
        <dbReference type="Proteomes" id="UP000191418"/>
    </source>
</evidence>
<keyword evidence="1 7" id="KW-0547">Nucleotide-binding</keyword>
<proteinExistence type="predicted"/>
<evidence type="ECO:0000256" key="1">
    <source>
        <dbReference type="ARBA" id="ARBA00022741"/>
    </source>
</evidence>
<evidence type="ECO:0000256" key="2">
    <source>
        <dbReference type="ARBA" id="ARBA00022801"/>
    </source>
</evidence>
<keyword evidence="5" id="KW-0238">DNA-binding</keyword>
<evidence type="ECO:0000259" key="8">
    <source>
        <dbReference type="PROSITE" id="PS51198"/>
    </source>
</evidence>
<dbReference type="GO" id="GO:0016787">
    <property type="term" value="F:hydrolase activity"/>
    <property type="evidence" value="ECO:0007669"/>
    <property type="project" value="UniProtKB-UniRule"/>
</dbReference>
<accession>A0A1V4T197</accession>
<dbReference type="InterPro" id="IPR014016">
    <property type="entry name" value="UvrD-like_ATP-bd"/>
</dbReference>
<comment type="caution">
    <text evidence="7">Lacks conserved residue(s) required for the propagation of feature annotation.</text>
</comment>
<dbReference type="InterPro" id="IPR027417">
    <property type="entry name" value="P-loop_NTPase"/>
</dbReference>
<gene>
    <name evidence="9" type="ORF">BTE48_16905</name>
</gene>
<evidence type="ECO:0000256" key="6">
    <source>
        <dbReference type="ARBA" id="ARBA00034923"/>
    </source>
</evidence>
<feature type="non-terminal residue" evidence="9">
    <location>
        <position position="1"/>
    </location>
</feature>
<dbReference type="PROSITE" id="PS51198">
    <property type="entry name" value="UVRD_HELICASE_ATP_BIND"/>
    <property type="match status" value="1"/>
</dbReference>
<dbReference type="InterPro" id="IPR013986">
    <property type="entry name" value="DExx_box_DNA_helicase_dom_sf"/>
</dbReference>
<keyword evidence="2 7" id="KW-0378">Hydrolase</keyword>
<evidence type="ECO:0000256" key="7">
    <source>
        <dbReference type="PROSITE-ProRule" id="PRU00560"/>
    </source>
</evidence>
<dbReference type="GO" id="GO:0043138">
    <property type="term" value="F:3'-5' DNA helicase activity"/>
    <property type="evidence" value="ECO:0007669"/>
    <property type="project" value="TreeGrafter"/>
</dbReference>
<evidence type="ECO:0000256" key="3">
    <source>
        <dbReference type="ARBA" id="ARBA00022806"/>
    </source>
</evidence>
<dbReference type="PANTHER" id="PTHR11070:SF2">
    <property type="entry name" value="ATP-DEPENDENT DNA HELICASE SRS2"/>
    <property type="match status" value="1"/>
</dbReference>
<organism evidence="9 10">
    <name type="scientific">Oceanospirillum multiglobuliferum</name>
    <dbReference type="NCBI Taxonomy" id="64969"/>
    <lineage>
        <taxon>Bacteria</taxon>
        <taxon>Pseudomonadati</taxon>
        <taxon>Pseudomonadota</taxon>
        <taxon>Gammaproteobacteria</taxon>
        <taxon>Oceanospirillales</taxon>
        <taxon>Oceanospirillaceae</taxon>
        <taxon>Oceanospirillum</taxon>
    </lineage>
</organism>
<evidence type="ECO:0000256" key="5">
    <source>
        <dbReference type="ARBA" id="ARBA00023125"/>
    </source>
</evidence>
<comment type="caution">
    <text evidence="9">The sequence shown here is derived from an EMBL/GenBank/DDBJ whole genome shotgun (WGS) entry which is preliminary data.</text>
</comment>
<dbReference type="AlphaFoldDB" id="A0A1V4T197"/>
<protein>
    <recommendedName>
        <fullName evidence="6">DNA 3'-5' helicase II</fullName>
    </recommendedName>
</protein>
<keyword evidence="4 7" id="KW-0067">ATP-binding</keyword>
<evidence type="ECO:0000313" key="9">
    <source>
        <dbReference type="EMBL" id="OPX53928.1"/>
    </source>
</evidence>